<accession>A0A0A9FNH1</accession>
<evidence type="ECO:0000256" key="1">
    <source>
        <dbReference type="SAM" id="MobiDB-lite"/>
    </source>
</evidence>
<dbReference type="EMBL" id="GBRH01186060">
    <property type="protein sequence ID" value="JAE11836.1"/>
    <property type="molecule type" value="Transcribed_RNA"/>
</dbReference>
<feature type="compositionally biased region" description="Basic and acidic residues" evidence="1">
    <location>
        <begin position="21"/>
        <end position="33"/>
    </location>
</feature>
<evidence type="ECO:0000313" key="2">
    <source>
        <dbReference type="EMBL" id="JAE11836.1"/>
    </source>
</evidence>
<reference evidence="2" key="1">
    <citation type="submission" date="2014-09" db="EMBL/GenBank/DDBJ databases">
        <authorList>
            <person name="Magalhaes I.L.F."/>
            <person name="Oliveira U."/>
            <person name="Santos F.R."/>
            <person name="Vidigal T.H.D.A."/>
            <person name="Brescovit A.D."/>
            <person name="Santos A.J."/>
        </authorList>
    </citation>
    <scope>NUCLEOTIDE SEQUENCE</scope>
    <source>
        <tissue evidence="2">Shoot tissue taken approximately 20 cm above the soil surface</tissue>
    </source>
</reference>
<sequence>MAVHHAALLDEEGGHLRRRHAEGERGYPDGHHG</sequence>
<protein>
    <submittedName>
        <fullName evidence="2">Uncharacterized protein</fullName>
    </submittedName>
</protein>
<feature type="region of interest" description="Disordered" evidence="1">
    <location>
        <begin position="1"/>
        <end position="33"/>
    </location>
</feature>
<organism evidence="2">
    <name type="scientific">Arundo donax</name>
    <name type="common">Giant reed</name>
    <name type="synonym">Donax arundinaceus</name>
    <dbReference type="NCBI Taxonomy" id="35708"/>
    <lineage>
        <taxon>Eukaryota</taxon>
        <taxon>Viridiplantae</taxon>
        <taxon>Streptophyta</taxon>
        <taxon>Embryophyta</taxon>
        <taxon>Tracheophyta</taxon>
        <taxon>Spermatophyta</taxon>
        <taxon>Magnoliopsida</taxon>
        <taxon>Liliopsida</taxon>
        <taxon>Poales</taxon>
        <taxon>Poaceae</taxon>
        <taxon>PACMAD clade</taxon>
        <taxon>Arundinoideae</taxon>
        <taxon>Arundineae</taxon>
        <taxon>Arundo</taxon>
    </lineage>
</organism>
<name>A0A0A9FNH1_ARUDO</name>
<dbReference type="AlphaFoldDB" id="A0A0A9FNH1"/>
<reference evidence="2" key="2">
    <citation type="journal article" date="2015" name="Data Brief">
        <title>Shoot transcriptome of the giant reed, Arundo donax.</title>
        <authorList>
            <person name="Barrero R.A."/>
            <person name="Guerrero F.D."/>
            <person name="Moolhuijzen P."/>
            <person name="Goolsby J.A."/>
            <person name="Tidwell J."/>
            <person name="Bellgard S.E."/>
            <person name="Bellgard M.I."/>
        </authorList>
    </citation>
    <scope>NUCLEOTIDE SEQUENCE</scope>
    <source>
        <tissue evidence="2">Shoot tissue taken approximately 20 cm above the soil surface</tissue>
    </source>
</reference>
<proteinExistence type="predicted"/>